<name>H2KRD9_CLOSI</name>
<dbReference type="AlphaFoldDB" id="H2KRD9"/>
<dbReference type="PANTHER" id="PTHR21501">
    <property type="entry name" value="PROTEIN FAM-161"/>
    <property type="match status" value="1"/>
</dbReference>
<evidence type="ECO:0000256" key="1">
    <source>
        <dbReference type="ARBA" id="ARBA00006663"/>
    </source>
</evidence>
<sequence length="685" mass="79397">MGISKFNVTLDNGFVKESETTNLSHHAKAILENLLSVTKGDLAQTAKLLDAVLNETQTKIKKLTEEENISDSEFYEKLSQLKKNHKETLEIVEHLYLGSETLVEKTDKQKEGVTNNPEKPNVNISNDQRRASANDDPSIYLPLTIGNMEDGAAKNPISEFRLYSPLKYSNHIRPNVRSISAEKANDCMNGGDVPFCGSASSEWRHHVTIPKPFNMTKREELKKQEACTSCTSCRIQDEKQKIEHPTREGECGGTGQFRAQPIPANVYLPRYEQITEENARRRETIKAYSQEILKQTEKPFRFTLREKFRNDRSASASEIMKFDKARNQLRCQSARKPERERGRTAEPKVREHVPQWRSSKMEDDKLLREIKRHLRAERLLQSAALPPGMEERQIRSQLRRAERMARAQERGFPMSETDQRKPFKARPAPDFKKVHWESEKALRRIWQPPPDPTCPKPFKLRTTERRSSSSGRHTTQYSEPGAYSVPGDSFRVKKEDPCIRKRTSSESRYLQHAYDMPLPAKSHGTMLRENHIRQSIEKMRFQTEKEKEAELATRTRQKEISRAISESLDDRVLQPRKVIDAMTEQRKQTLIHQDADYQREMEEMRKRVASKPLLITRQSQEVARKRAEAKFNSALRRAGIDPQDITDTFCDKPSSFGVSAHHQNYEELYRREKLVNYLRALALEI</sequence>
<evidence type="ECO:0000313" key="5">
    <source>
        <dbReference type="EMBL" id="GAA34683.2"/>
    </source>
</evidence>
<dbReference type="PANTHER" id="PTHR21501:SF1">
    <property type="entry name" value="PROTEIN FAM-161"/>
    <property type="match status" value="1"/>
</dbReference>
<accession>H2KRD9</accession>
<reference key="2">
    <citation type="submission" date="2011-10" db="EMBL/GenBank/DDBJ databases">
        <title>The genome and transcriptome sequence of Clonorchis sinensis provide insights into the carcinogenic liver fluke.</title>
        <authorList>
            <person name="Wang X."/>
            <person name="Huang Y."/>
            <person name="Chen W."/>
            <person name="Liu H."/>
            <person name="Guo L."/>
            <person name="Chen Y."/>
            <person name="Luo F."/>
            <person name="Zhou W."/>
            <person name="Sun J."/>
            <person name="Mao Q."/>
            <person name="Liang P."/>
            <person name="Zhou C."/>
            <person name="Tian Y."/>
            <person name="Men J."/>
            <person name="Lv X."/>
            <person name="Huang L."/>
            <person name="Zhou J."/>
            <person name="Hu Y."/>
            <person name="Li R."/>
            <person name="Zhang F."/>
            <person name="Lei H."/>
            <person name="Li X."/>
            <person name="Hu X."/>
            <person name="Liang C."/>
            <person name="Xu J."/>
            <person name="Wu Z."/>
            <person name="Yu X."/>
        </authorList>
    </citation>
    <scope>NUCLEOTIDE SEQUENCE</scope>
    <source>
        <strain>Henan</strain>
    </source>
</reference>
<reference evidence="5" key="1">
    <citation type="journal article" date="2011" name="Genome Biol.">
        <title>The draft genome of the carcinogenic human liver fluke Clonorchis sinensis.</title>
        <authorList>
            <person name="Wang X."/>
            <person name="Chen W."/>
            <person name="Huang Y."/>
            <person name="Sun J."/>
            <person name="Men J."/>
            <person name="Liu H."/>
            <person name="Luo F."/>
            <person name="Guo L."/>
            <person name="Lv X."/>
            <person name="Deng C."/>
            <person name="Zhou C."/>
            <person name="Fan Y."/>
            <person name="Li X."/>
            <person name="Huang L."/>
            <person name="Hu Y."/>
            <person name="Liang C."/>
            <person name="Hu X."/>
            <person name="Xu J."/>
            <person name="Yu X."/>
        </authorList>
    </citation>
    <scope>NUCLEOTIDE SEQUENCE [LARGE SCALE GENOMIC DNA]</scope>
    <source>
        <strain evidence="5">Henan</strain>
    </source>
</reference>
<feature type="compositionally biased region" description="Basic and acidic residues" evidence="4">
    <location>
        <begin position="335"/>
        <end position="355"/>
    </location>
</feature>
<feature type="region of interest" description="Disordered" evidence="4">
    <location>
        <begin position="445"/>
        <end position="490"/>
    </location>
</feature>
<dbReference type="Pfam" id="PF10595">
    <property type="entry name" value="FAM161A_B"/>
    <property type="match status" value="1"/>
</dbReference>
<dbReference type="Proteomes" id="UP000008909">
    <property type="component" value="Unassembled WGS sequence"/>
</dbReference>
<proteinExistence type="inferred from homology"/>
<comment type="similarity">
    <text evidence="1">Belongs to the FAM161 family.</text>
</comment>
<dbReference type="EMBL" id="DF143149">
    <property type="protein sequence ID" value="GAA34683.2"/>
    <property type="molecule type" value="Genomic_DNA"/>
</dbReference>
<keyword evidence="2 3" id="KW-0175">Coiled coil</keyword>
<evidence type="ECO:0000313" key="6">
    <source>
        <dbReference type="Proteomes" id="UP000008909"/>
    </source>
</evidence>
<dbReference type="InterPro" id="IPR051655">
    <property type="entry name" value="FAM161"/>
</dbReference>
<feature type="compositionally biased region" description="Polar residues" evidence="4">
    <location>
        <begin position="112"/>
        <end position="126"/>
    </location>
</feature>
<feature type="region of interest" description="Disordered" evidence="4">
    <location>
        <begin position="106"/>
        <end position="136"/>
    </location>
</feature>
<organism evidence="5 6">
    <name type="scientific">Clonorchis sinensis</name>
    <name type="common">Chinese liver fluke</name>
    <dbReference type="NCBI Taxonomy" id="79923"/>
    <lineage>
        <taxon>Eukaryota</taxon>
        <taxon>Metazoa</taxon>
        <taxon>Spiralia</taxon>
        <taxon>Lophotrochozoa</taxon>
        <taxon>Platyhelminthes</taxon>
        <taxon>Trematoda</taxon>
        <taxon>Digenea</taxon>
        <taxon>Opisthorchiida</taxon>
        <taxon>Opisthorchiata</taxon>
        <taxon>Opisthorchiidae</taxon>
        <taxon>Clonorchis</taxon>
    </lineage>
</organism>
<dbReference type="GO" id="GO:0044782">
    <property type="term" value="P:cilium organization"/>
    <property type="evidence" value="ECO:0007669"/>
    <property type="project" value="TreeGrafter"/>
</dbReference>
<feature type="compositionally biased region" description="Basic and acidic residues" evidence="4">
    <location>
        <begin position="417"/>
        <end position="428"/>
    </location>
</feature>
<dbReference type="GO" id="GO:0005929">
    <property type="term" value="C:cilium"/>
    <property type="evidence" value="ECO:0007669"/>
    <property type="project" value="TreeGrafter"/>
</dbReference>
<dbReference type="GO" id="GO:0005856">
    <property type="term" value="C:cytoskeleton"/>
    <property type="evidence" value="ECO:0007669"/>
    <property type="project" value="UniProtKB-ARBA"/>
</dbReference>
<dbReference type="InterPro" id="IPR019579">
    <property type="entry name" value="FAM161A/B"/>
</dbReference>
<feature type="region of interest" description="Disordered" evidence="4">
    <location>
        <begin position="333"/>
        <end position="355"/>
    </location>
</feature>
<gene>
    <name evidence="5" type="ORF">CLF_106062</name>
</gene>
<feature type="coiled-coil region" evidence="3">
    <location>
        <begin position="46"/>
        <end position="95"/>
    </location>
</feature>
<evidence type="ECO:0000256" key="2">
    <source>
        <dbReference type="ARBA" id="ARBA00023054"/>
    </source>
</evidence>
<evidence type="ECO:0000256" key="3">
    <source>
        <dbReference type="SAM" id="Coils"/>
    </source>
</evidence>
<keyword evidence="6" id="KW-1185">Reference proteome</keyword>
<feature type="region of interest" description="Disordered" evidence="4">
    <location>
        <begin position="406"/>
        <end position="428"/>
    </location>
</feature>
<evidence type="ECO:0000256" key="4">
    <source>
        <dbReference type="SAM" id="MobiDB-lite"/>
    </source>
</evidence>
<protein>
    <submittedName>
        <fullName evidence="5">Protein FAM161A</fullName>
    </submittedName>
</protein>